<dbReference type="EC" id="2.4.1.122" evidence="4"/>
<evidence type="ECO:0000256" key="3">
    <source>
        <dbReference type="ARBA" id="ARBA00006462"/>
    </source>
</evidence>
<keyword evidence="8" id="KW-0547">Nucleotide-binding</keyword>
<evidence type="ECO:0000256" key="4">
    <source>
        <dbReference type="ARBA" id="ARBA00012557"/>
    </source>
</evidence>
<dbReference type="InterPro" id="IPR026050">
    <property type="entry name" value="C1GALT1/C1GALT1_chp1"/>
</dbReference>
<keyword evidence="5" id="KW-0328">Glycosyltransferase</keyword>
<keyword evidence="9" id="KW-0735">Signal-anchor</keyword>
<dbReference type="Gene3D" id="3.90.550.50">
    <property type="match status" value="1"/>
</dbReference>
<evidence type="ECO:0000256" key="5">
    <source>
        <dbReference type="ARBA" id="ARBA00022676"/>
    </source>
</evidence>
<comment type="similarity">
    <text evidence="3">Belongs to the glycosyltransferase 31 family. Beta3-Gal-T subfamily.</text>
</comment>
<comment type="subcellular location">
    <subcellularLocation>
        <location evidence="1">Membrane</location>
        <topology evidence="1">Single-pass type II membrane protein</topology>
    </subcellularLocation>
</comment>
<dbReference type="GO" id="GO:0016263">
    <property type="term" value="F:glycoprotein-N-acetylgalactosamine 3-beta-galactosyltransferase activity"/>
    <property type="evidence" value="ECO:0007669"/>
    <property type="project" value="UniProtKB-EC"/>
</dbReference>
<evidence type="ECO:0000256" key="8">
    <source>
        <dbReference type="ARBA" id="ARBA00022741"/>
    </source>
</evidence>
<keyword evidence="11" id="KW-0472">Membrane</keyword>
<comment type="caution">
    <text evidence="13">The sequence shown here is derived from an EMBL/GenBank/DDBJ whole genome shotgun (WGS) entry which is preliminary data.</text>
</comment>
<dbReference type="OrthoDB" id="414175at2759"/>
<dbReference type="Proteomes" id="UP001153069">
    <property type="component" value="Unassembled WGS sequence"/>
</dbReference>
<keyword evidence="14" id="KW-1185">Reference proteome</keyword>
<accession>A0A9N8H6H9</accession>
<feature type="domain" description="Fringe-like glycosyltransferase" evidence="12">
    <location>
        <begin position="100"/>
        <end position="280"/>
    </location>
</feature>
<proteinExistence type="inferred from homology"/>
<evidence type="ECO:0000256" key="11">
    <source>
        <dbReference type="ARBA" id="ARBA00023136"/>
    </source>
</evidence>
<evidence type="ECO:0000256" key="10">
    <source>
        <dbReference type="ARBA" id="ARBA00022989"/>
    </source>
</evidence>
<organism evidence="13 14">
    <name type="scientific">Seminavis robusta</name>
    <dbReference type="NCBI Taxonomy" id="568900"/>
    <lineage>
        <taxon>Eukaryota</taxon>
        <taxon>Sar</taxon>
        <taxon>Stramenopiles</taxon>
        <taxon>Ochrophyta</taxon>
        <taxon>Bacillariophyta</taxon>
        <taxon>Bacillariophyceae</taxon>
        <taxon>Bacillariophycidae</taxon>
        <taxon>Naviculales</taxon>
        <taxon>Naviculaceae</taxon>
        <taxon>Seminavis</taxon>
    </lineage>
</organism>
<reference evidence="13" key="1">
    <citation type="submission" date="2020-06" db="EMBL/GenBank/DDBJ databases">
        <authorList>
            <consortium name="Plant Systems Biology data submission"/>
        </authorList>
    </citation>
    <scope>NUCLEOTIDE SEQUENCE</scope>
    <source>
        <strain evidence="13">D6</strain>
    </source>
</reference>
<evidence type="ECO:0000259" key="12">
    <source>
        <dbReference type="Pfam" id="PF02434"/>
    </source>
</evidence>
<evidence type="ECO:0000256" key="7">
    <source>
        <dbReference type="ARBA" id="ARBA00022692"/>
    </source>
</evidence>
<evidence type="ECO:0000313" key="13">
    <source>
        <dbReference type="EMBL" id="CAB9503633.1"/>
    </source>
</evidence>
<keyword evidence="10" id="KW-1133">Transmembrane helix</keyword>
<gene>
    <name evidence="13" type="ORF">SEMRO_172_G075900.1</name>
</gene>
<name>A0A9N8H6H9_9STRA</name>
<keyword evidence="7" id="KW-0812">Transmembrane</keyword>
<keyword evidence="6" id="KW-0808">Transferase</keyword>
<evidence type="ECO:0000313" key="14">
    <source>
        <dbReference type="Proteomes" id="UP001153069"/>
    </source>
</evidence>
<evidence type="ECO:0000256" key="1">
    <source>
        <dbReference type="ARBA" id="ARBA00004606"/>
    </source>
</evidence>
<evidence type="ECO:0000256" key="2">
    <source>
        <dbReference type="ARBA" id="ARBA00004922"/>
    </source>
</evidence>
<dbReference type="PANTHER" id="PTHR23033:SF14">
    <property type="entry name" value="GLYCOPROTEIN-N-ACETYLGALACTOSAMINE 3-BETA-GALACTOSYLTRANSFERASE 1-RELATED"/>
    <property type="match status" value="1"/>
</dbReference>
<dbReference type="EMBL" id="CAICTM010000171">
    <property type="protein sequence ID" value="CAB9503633.1"/>
    <property type="molecule type" value="Genomic_DNA"/>
</dbReference>
<dbReference type="GO" id="GO:0016020">
    <property type="term" value="C:membrane"/>
    <property type="evidence" value="ECO:0007669"/>
    <property type="project" value="UniProtKB-SubCell"/>
</dbReference>
<evidence type="ECO:0000256" key="9">
    <source>
        <dbReference type="ARBA" id="ARBA00022968"/>
    </source>
</evidence>
<dbReference type="AlphaFoldDB" id="A0A9N8H6H9"/>
<sequence>MECGWEECLAAQTKCRTCRQEPLGDPPPPVDNDWIPDVTMLHRMFLQGKDSNDKPWPPRVGGDICKDFWNGRDINKQLFQQVPVSIVAPPPAAKAPKGPKIFCGIYTMAKAHSLTIRAMRETWAPRCDGFLAFSTQSDPRIPAISITHEGPEEYNNMWQKSRAIWKFIGDHYLQEQEYDYFFLGGEDLFVIVDNLRAYLGTLASGPEEDHFVGRRFKGHGPDNYFNSGGAGYALSRGTLRKYIERGYDHPDCAAHRHTSMEDVMMAQCLRKVFGIGLTDTRDDKGRERFHPFAPGSHLTRKKDEHDWYNDYNKEWGIGYGTDCCAPDSVSFHYIKKATMVRHLHALLYECGDGTSKQ</sequence>
<dbReference type="InterPro" id="IPR003378">
    <property type="entry name" value="Fringe-like_glycosylTrfase"/>
</dbReference>
<dbReference type="PANTHER" id="PTHR23033">
    <property type="entry name" value="BETA1,3-GALACTOSYLTRANSFERASE"/>
    <property type="match status" value="1"/>
</dbReference>
<protein>
    <recommendedName>
        <fullName evidence="4">N-acetylgalactosaminide beta-1,3-galactosyltransferase</fullName>
        <ecNumber evidence="4">2.4.1.122</ecNumber>
    </recommendedName>
</protein>
<dbReference type="Pfam" id="PF02434">
    <property type="entry name" value="Fringe"/>
    <property type="match status" value="1"/>
</dbReference>
<dbReference type="GO" id="GO:0000166">
    <property type="term" value="F:nucleotide binding"/>
    <property type="evidence" value="ECO:0007669"/>
    <property type="project" value="UniProtKB-KW"/>
</dbReference>
<comment type="pathway">
    <text evidence="2">Protein modification; protein glycosylation.</text>
</comment>
<evidence type="ECO:0000256" key="6">
    <source>
        <dbReference type="ARBA" id="ARBA00022679"/>
    </source>
</evidence>